<feature type="transmembrane region" description="Helical" evidence="10">
    <location>
        <begin position="7"/>
        <end position="27"/>
    </location>
</feature>
<reference evidence="13 14" key="1">
    <citation type="submission" date="2024-01" db="EMBL/GenBank/DDBJ databases">
        <title>The genome of the rayed Mediterranean limpet Patella caerulea (Linnaeus, 1758).</title>
        <authorList>
            <person name="Anh-Thu Weber A."/>
            <person name="Halstead-Nussloch G."/>
        </authorList>
    </citation>
    <scope>NUCLEOTIDE SEQUENCE [LARGE SCALE GENOMIC DNA]</scope>
    <source>
        <strain evidence="13">AATW-2023a</strain>
        <tissue evidence="13">Whole specimen</tissue>
    </source>
</reference>
<feature type="domain" description="Ig-like" evidence="11">
    <location>
        <begin position="224"/>
        <end position="308"/>
    </location>
</feature>
<dbReference type="Pfam" id="PF07679">
    <property type="entry name" value="I-set"/>
    <property type="match status" value="2"/>
</dbReference>
<keyword evidence="14" id="KW-1185">Reference proteome</keyword>
<dbReference type="InterPro" id="IPR013106">
    <property type="entry name" value="Ig_V-set"/>
</dbReference>
<evidence type="ECO:0000256" key="10">
    <source>
        <dbReference type="SAM" id="Phobius"/>
    </source>
</evidence>
<feature type="compositionally biased region" description="Polar residues" evidence="9">
    <location>
        <begin position="1333"/>
        <end position="1342"/>
    </location>
</feature>
<name>A0AAN8GCK5_PATCE</name>
<feature type="domain" description="Ig-like" evidence="11">
    <location>
        <begin position="31"/>
        <end position="127"/>
    </location>
</feature>
<accession>A0AAN8GCK5</accession>
<keyword evidence="8" id="KW-0393">Immunoglobulin domain</keyword>
<dbReference type="SUPFAM" id="SSF48726">
    <property type="entry name" value="Immunoglobulin"/>
    <property type="match status" value="5"/>
</dbReference>
<dbReference type="PANTHER" id="PTHR12231:SF246">
    <property type="entry name" value="ROUNDABOUT 1, ISOFORM A-RELATED"/>
    <property type="match status" value="1"/>
</dbReference>
<feature type="region of interest" description="Disordered" evidence="9">
    <location>
        <begin position="1025"/>
        <end position="1049"/>
    </location>
</feature>
<evidence type="ECO:0000256" key="4">
    <source>
        <dbReference type="ARBA" id="ARBA00022737"/>
    </source>
</evidence>
<dbReference type="PROSITE" id="PS50853">
    <property type="entry name" value="FN3"/>
    <property type="match status" value="3"/>
</dbReference>
<keyword evidence="6 10" id="KW-0472">Membrane</keyword>
<feature type="domain" description="Fibronectin type-III" evidence="12">
    <location>
        <begin position="635"/>
        <end position="733"/>
    </location>
</feature>
<gene>
    <name evidence="13" type="ORF">SNE40_020892</name>
</gene>
<comment type="caution">
    <text evidence="13">The sequence shown here is derived from an EMBL/GenBank/DDBJ whole genome shotgun (WGS) entry which is preliminary data.</text>
</comment>
<dbReference type="InterPro" id="IPR007110">
    <property type="entry name" value="Ig-like_dom"/>
</dbReference>
<feature type="compositionally biased region" description="Pro residues" evidence="9">
    <location>
        <begin position="1030"/>
        <end position="1040"/>
    </location>
</feature>
<keyword evidence="4" id="KW-0677">Repeat</keyword>
<dbReference type="Gene3D" id="2.60.40.10">
    <property type="entry name" value="Immunoglobulins"/>
    <property type="match status" value="8"/>
</dbReference>
<dbReference type="CDD" id="cd00063">
    <property type="entry name" value="FN3"/>
    <property type="match status" value="3"/>
</dbReference>
<proteinExistence type="predicted"/>
<feature type="domain" description="Fibronectin type-III" evidence="12">
    <location>
        <begin position="738"/>
        <end position="832"/>
    </location>
</feature>
<dbReference type="GO" id="GO:0007399">
    <property type="term" value="P:nervous system development"/>
    <property type="evidence" value="ECO:0007669"/>
    <property type="project" value="UniProtKB-ARBA"/>
</dbReference>
<evidence type="ECO:0000256" key="3">
    <source>
        <dbReference type="ARBA" id="ARBA00022729"/>
    </source>
</evidence>
<protein>
    <submittedName>
        <fullName evidence="13">Uncharacterized protein</fullName>
    </submittedName>
</protein>
<dbReference type="EMBL" id="JAZGQO010000016">
    <property type="protein sequence ID" value="KAK6168336.1"/>
    <property type="molecule type" value="Genomic_DNA"/>
</dbReference>
<dbReference type="PROSITE" id="PS50835">
    <property type="entry name" value="IG_LIKE"/>
    <property type="match status" value="5"/>
</dbReference>
<evidence type="ECO:0000313" key="14">
    <source>
        <dbReference type="Proteomes" id="UP001347796"/>
    </source>
</evidence>
<keyword evidence="2 10" id="KW-0812">Transmembrane</keyword>
<sequence>MAYKHIIYLPYCGIFICVFSILTYQVWASNPEIIEHPQDDYVAKNEPATLNCKAEGDPTPKITWYLNGKPVITSPENPSSHRMLLPSGQLFFLRIIHNKNSKPDVGVYYCNATNIHGSAISRNATLEIAVLRDEFREEPTDVTVATGKTATFNCKAPKGEPEPDILWHKNNDPVQDDGRLTFTNGNLIIQSVQVSDVGEYTCLAINKGGEKESRPAKLTVLEKPKFSHMPSDEVANEQDIVELKCQATGDPKPTLEWRKEDGRIPYGRARQLNDGTLRIEKVEASDDGTYVCVAENDAGTVEAVGKLIVNTHPSFQVRPENQVVGRGRTVTLQCVVTGNPTPTVFWSKGTEQNLMFPNQENGRFSVAEDGTFRVERVRFDDAGEYVCQALNVIGSDKASAIIEVREQDSRPPPIIRIGPQNQTLPSKEVAWLPCEAIGDPQPTIRWYMSGRPIVTNDHRITVLDSGTLQISDVRVADSATYTCKAVSETGETTWSSSLAVTSQGPYHRVKKASTLPGAPSKPIITDVTDTSVHLTWQPNRNPGDSPVFEFIVEYFSHETPEGWKIASSSVTRESITVRNLLPNTHYVFMIRARNSHGIGLPSDISDLIVTRERRKPHSRVNLTRKEIEEKLDGMVIEVLKGESLNSTAIKVTWRPLKGFDAMDGYIIKYKQIKDLRKMKYGSTESQRIYDPHITSYTLSGLHSYAWYEICVQAFGGDVKSVCSDKIKVPTKESIPTSPPENIMIDKKDNNALHVRWSQPNREHRNGNIIAYEIYCMDNDKKHNCSLRANGTTYGIHIKNIDSETTYRIKIAARTNSGVGTWSKMFIIGPEQPNIMKEPWFIGMLISTIGGTLWLALCVFSIWLCRKRKNRKKLAQNGMYSAVPVHKTEESSRSVADVVYAQKDGNIHSNMSVAPYATTTLINTTGMPGHSHQGSNTCMESTFRPINHAYVHSSGSGDSCQKPELRSSDSHSENSGPNTNCHHENMEMLSPASDSGSLTTDEYGMPVKRNQKVPKHMYQGKQGMVNWSELLPPPPEHPPPSDLGSPSESPINTLQRLERQAYRQNNDRSPISPVSKISACSCPVPHDRMPTNIRNVAYSDNEFGMHSPRMHECRPYSPKQLNSRQTRSPVHDGRMSPSKMYNYEACHHMADKNDYNNVYLPLSFYNDNDNRNGVMGASVFTPAALQGYHVEPNSRMCTQCSQDGVSVDRACQSSLPSLASECVHSNYQSRNGDSPVSEEIPDYCEESDVEATPPYGSSINEDGYWVSTDQANTSSSSCSHDSSDESFLAEADFASAVAKAAEMSGLTVVGTTVSDPKNVRKYRKHQRATPRPSSPYSTDSNMSAVVHKPYPKSQRKKQLADQARFPKQPTSDPQQFYLTAGEMMQRAATNSDKNLNKK</sequence>
<feature type="domain" description="Ig-like" evidence="11">
    <location>
        <begin position="412"/>
        <end position="501"/>
    </location>
</feature>
<dbReference type="InterPro" id="IPR003599">
    <property type="entry name" value="Ig_sub"/>
</dbReference>
<feature type="region of interest" description="Disordered" evidence="9">
    <location>
        <begin position="1115"/>
        <end position="1135"/>
    </location>
</feature>
<comment type="subcellular location">
    <subcellularLocation>
        <location evidence="1">Membrane</location>
        <topology evidence="1">Single-pass membrane protein</topology>
    </subcellularLocation>
</comment>
<dbReference type="InterPro" id="IPR036116">
    <property type="entry name" value="FN3_sf"/>
</dbReference>
<keyword evidence="5 10" id="KW-1133">Transmembrane helix</keyword>
<evidence type="ECO:0000256" key="7">
    <source>
        <dbReference type="ARBA" id="ARBA00023157"/>
    </source>
</evidence>
<evidence type="ECO:0000259" key="11">
    <source>
        <dbReference type="PROSITE" id="PS50835"/>
    </source>
</evidence>
<dbReference type="InterPro" id="IPR036179">
    <property type="entry name" value="Ig-like_dom_sf"/>
</dbReference>
<dbReference type="FunFam" id="2.60.40.10:FF:000008">
    <property type="entry name" value="roundabout homolog 2 isoform X2"/>
    <property type="match status" value="2"/>
</dbReference>
<evidence type="ECO:0000256" key="6">
    <source>
        <dbReference type="ARBA" id="ARBA00023136"/>
    </source>
</evidence>
<feature type="domain" description="Fibronectin type-III" evidence="12">
    <location>
        <begin position="518"/>
        <end position="613"/>
    </location>
</feature>
<feature type="transmembrane region" description="Helical" evidence="10">
    <location>
        <begin position="839"/>
        <end position="863"/>
    </location>
</feature>
<evidence type="ECO:0000256" key="2">
    <source>
        <dbReference type="ARBA" id="ARBA00022692"/>
    </source>
</evidence>
<dbReference type="SUPFAM" id="SSF49265">
    <property type="entry name" value="Fibronectin type III"/>
    <property type="match status" value="2"/>
</dbReference>
<dbReference type="SMART" id="SM00406">
    <property type="entry name" value="IGv"/>
    <property type="match status" value="4"/>
</dbReference>
<keyword evidence="7" id="KW-1015">Disulfide bond</keyword>
<dbReference type="InterPro" id="IPR013783">
    <property type="entry name" value="Ig-like_fold"/>
</dbReference>
<feature type="compositionally biased region" description="Basic residues" evidence="9">
    <location>
        <begin position="1318"/>
        <end position="1327"/>
    </location>
</feature>
<evidence type="ECO:0000313" key="13">
    <source>
        <dbReference type="EMBL" id="KAK6168336.1"/>
    </source>
</evidence>
<evidence type="ECO:0000256" key="1">
    <source>
        <dbReference type="ARBA" id="ARBA00004167"/>
    </source>
</evidence>
<organism evidence="13 14">
    <name type="scientific">Patella caerulea</name>
    <name type="common">Rayed Mediterranean limpet</name>
    <dbReference type="NCBI Taxonomy" id="87958"/>
    <lineage>
        <taxon>Eukaryota</taxon>
        <taxon>Metazoa</taxon>
        <taxon>Spiralia</taxon>
        <taxon>Lophotrochozoa</taxon>
        <taxon>Mollusca</taxon>
        <taxon>Gastropoda</taxon>
        <taxon>Patellogastropoda</taxon>
        <taxon>Patelloidea</taxon>
        <taxon>Patellidae</taxon>
        <taxon>Patella</taxon>
    </lineage>
</organism>
<dbReference type="SMART" id="SM00060">
    <property type="entry name" value="FN3"/>
    <property type="match status" value="3"/>
</dbReference>
<dbReference type="SMART" id="SM00409">
    <property type="entry name" value="IG"/>
    <property type="match status" value="5"/>
</dbReference>
<dbReference type="InterPro" id="IPR013098">
    <property type="entry name" value="Ig_I-set"/>
</dbReference>
<feature type="compositionally biased region" description="Polar residues" evidence="9">
    <location>
        <begin position="1118"/>
        <end position="1127"/>
    </location>
</feature>
<dbReference type="GO" id="GO:0016020">
    <property type="term" value="C:membrane"/>
    <property type="evidence" value="ECO:0007669"/>
    <property type="project" value="UniProtKB-SubCell"/>
</dbReference>
<feature type="region of interest" description="Disordered" evidence="9">
    <location>
        <begin position="952"/>
        <end position="1002"/>
    </location>
</feature>
<feature type="compositionally biased region" description="Basic and acidic residues" evidence="9">
    <location>
        <begin position="960"/>
        <end position="971"/>
    </location>
</feature>
<dbReference type="PANTHER" id="PTHR12231">
    <property type="entry name" value="CTX-RELATED TYPE I TRANSMEMBRANE PROTEIN"/>
    <property type="match status" value="1"/>
</dbReference>
<keyword evidence="3" id="KW-0732">Signal</keyword>
<evidence type="ECO:0000256" key="5">
    <source>
        <dbReference type="ARBA" id="ARBA00022989"/>
    </source>
</evidence>
<dbReference type="Pfam" id="PF00041">
    <property type="entry name" value="fn3"/>
    <property type="match status" value="3"/>
</dbReference>
<evidence type="ECO:0000259" key="12">
    <source>
        <dbReference type="PROSITE" id="PS50853"/>
    </source>
</evidence>
<dbReference type="InterPro" id="IPR003598">
    <property type="entry name" value="Ig_sub2"/>
</dbReference>
<evidence type="ECO:0000256" key="9">
    <source>
        <dbReference type="SAM" id="MobiDB-lite"/>
    </source>
</evidence>
<feature type="region of interest" description="Disordered" evidence="9">
    <location>
        <begin position="1316"/>
        <end position="1374"/>
    </location>
</feature>
<dbReference type="Pfam" id="PF13927">
    <property type="entry name" value="Ig_3"/>
    <property type="match status" value="3"/>
</dbReference>
<dbReference type="SMART" id="SM00408">
    <property type="entry name" value="IGc2"/>
    <property type="match status" value="5"/>
</dbReference>
<dbReference type="FunFam" id="2.60.40.10:FF:000189">
    <property type="entry name" value="Neogenin isoform 3"/>
    <property type="match status" value="2"/>
</dbReference>
<dbReference type="InterPro" id="IPR003961">
    <property type="entry name" value="FN3_dom"/>
</dbReference>
<dbReference type="InterPro" id="IPR051170">
    <property type="entry name" value="Neural/epithelial_adhesion"/>
</dbReference>
<evidence type="ECO:0000256" key="8">
    <source>
        <dbReference type="ARBA" id="ARBA00023319"/>
    </source>
</evidence>
<feature type="domain" description="Ig-like" evidence="11">
    <location>
        <begin position="133"/>
        <end position="219"/>
    </location>
</feature>
<dbReference type="FunFam" id="2.60.40.10:FF:000026">
    <property type="entry name" value="roundabout homolog 2 isoform X1"/>
    <property type="match status" value="1"/>
</dbReference>
<dbReference type="Proteomes" id="UP001347796">
    <property type="component" value="Unassembled WGS sequence"/>
</dbReference>
<feature type="domain" description="Ig-like" evidence="11">
    <location>
        <begin position="313"/>
        <end position="403"/>
    </location>
</feature>